<dbReference type="OrthoDB" id="1523883at2759"/>
<dbReference type="GO" id="GO:0032259">
    <property type="term" value="P:methylation"/>
    <property type="evidence" value="ECO:0007669"/>
    <property type="project" value="UniProtKB-KW"/>
</dbReference>
<comment type="similarity">
    <text evidence="1">Belongs to the methyltransferase superfamily. Type-7 methyltransferase family.</text>
</comment>
<gene>
    <name evidence="7" type="primary">LOC105156273</name>
</gene>
<dbReference type="InterPro" id="IPR029063">
    <property type="entry name" value="SAM-dependent_MTases_sf"/>
</dbReference>
<dbReference type="Gene3D" id="1.10.1200.270">
    <property type="entry name" value="Methyltransferase, alpha-helical capping domain"/>
    <property type="match status" value="1"/>
</dbReference>
<dbReference type="KEGG" id="sind:105156273"/>
<sequence>MEGESVMNGGEGANSYAQNSSLQGGIVEAARPVIEEEISTKIDVKQISSTFKIADYGCSTGHNSFAAMHVITQAISRKFDTEELSSLTPDFHVFFNDQVFNDFNTLFKSLPPKRLYYAAGVPGSFRVRLLPKRSIDFAYSSFALNWLSGAPKAVAEKTSPAWNNGKIHHFGARKEVLEAYTNQFAEETKAFLDCRAEELMPGGLLTILLPVVPASCNPDTAYTVDTELGVFGSCLVDLAKQGRFSADKVDSFNLPLYFTNPEEFKGIIESSNNYTIERMETLYNPGKRVLSSGPKVRATIFRAAFEFMLINHFGGEIIDELFDLYANKLAASSVLSDTANDKTFEIIVVLKRKPS</sequence>
<keyword evidence="4" id="KW-0479">Metal-binding</keyword>
<dbReference type="Proteomes" id="UP000504604">
    <property type="component" value="Linkage group LG2"/>
</dbReference>
<dbReference type="InterPro" id="IPR042086">
    <property type="entry name" value="MeTrfase_capping"/>
</dbReference>
<reference evidence="7" key="1">
    <citation type="submission" date="2025-08" db="UniProtKB">
        <authorList>
            <consortium name="RefSeq"/>
        </authorList>
    </citation>
    <scope>IDENTIFICATION</scope>
</reference>
<dbReference type="Pfam" id="PF03492">
    <property type="entry name" value="Methyltransf_7"/>
    <property type="match status" value="1"/>
</dbReference>
<dbReference type="InterPro" id="IPR005299">
    <property type="entry name" value="MeTrfase_7"/>
</dbReference>
<keyword evidence="3" id="KW-0808">Transferase</keyword>
<protein>
    <submittedName>
        <fullName evidence="7">Probable S-adenosylmethionine-dependent methyltransferase At5g38780</fullName>
    </submittedName>
</protein>
<evidence type="ECO:0000256" key="1">
    <source>
        <dbReference type="ARBA" id="ARBA00007967"/>
    </source>
</evidence>
<proteinExistence type="inferred from homology"/>
<dbReference type="SUPFAM" id="SSF53335">
    <property type="entry name" value="S-adenosyl-L-methionine-dependent methyltransferases"/>
    <property type="match status" value="1"/>
</dbReference>
<dbReference type="Gramene" id="SIN_1021383.t">
    <property type="protein sequence ID" value="SIN_1021383.t"/>
    <property type="gene ID" value="SIN_1021383"/>
</dbReference>
<evidence type="ECO:0000256" key="4">
    <source>
        <dbReference type="ARBA" id="ARBA00022723"/>
    </source>
</evidence>
<dbReference type="RefSeq" id="XP_011070667.1">
    <property type="nucleotide sequence ID" value="XM_011072365.2"/>
</dbReference>
<dbReference type="GeneID" id="105156273"/>
<dbReference type="Gene3D" id="3.40.50.150">
    <property type="entry name" value="Vaccinia Virus protein VP39"/>
    <property type="match status" value="1"/>
</dbReference>
<dbReference type="PANTHER" id="PTHR31009">
    <property type="entry name" value="S-ADENOSYL-L-METHIONINE:CARBOXYL METHYLTRANSFERASE FAMILY PROTEIN"/>
    <property type="match status" value="1"/>
</dbReference>
<keyword evidence="2 7" id="KW-0489">Methyltransferase</keyword>
<keyword evidence="6" id="KW-1185">Reference proteome</keyword>
<evidence type="ECO:0000313" key="6">
    <source>
        <dbReference type="Proteomes" id="UP000504604"/>
    </source>
</evidence>
<keyword evidence="5" id="KW-0460">Magnesium</keyword>
<dbReference type="InParanoid" id="A0A6I9SLC2"/>
<evidence type="ECO:0000256" key="3">
    <source>
        <dbReference type="ARBA" id="ARBA00022679"/>
    </source>
</evidence>
<dbReference type="AlphaFoldDB" id="A0A6I9SLC2"/>
<name>A0A6I9SLC2_SESIN</name>
<accession>A0A6I9SLC2</accession>
<evidence type="ECO:0000256" key="2">
    <source>
        <dbReference type="ARBA" id="ARBA00022603"/>
    </source>
</evidence>
<evidence type="ECO:0000313" key="7">
    <source>
        <dbReference type="RefSeq" id="XP_011070667.1"/>
    </source>
</evidence>
<organism evidence="6 7">
    <name type="scientific">Sesamum indicum</name>
    <name type="common">Oriental sesame</name>
    <name type="synonym">Sesamum orientale</name>
    <dbReference type="NCBI Taxonomy" id="4182"/>
    <lineage>
        <taxon>Eukaryota</taxon>
        <taxon>Viridiplantae</taxon>
        <taxon>Streptophyta</taxon>
        <taxon>Embryophyta</taxon>
        <taxon>Tracheophyta</taxon>
        <taxon>Spermatophyta</taxon>
        <taxon>Magnoliopsida</taxon>
        <taxon>eudicotyledons</taxon>
        <taxon>Gunneridae</taxon>
        <taxon>Pentapetalae</taxon>
        <taxon>asterids</taxon>
        <taxon>lamiids</taxon>
        <taxon>Lamiales</taxon>
        <taxon>Pedaliaceae</taxon>
        <taxon>Sesamum</taxon>
    </lineage>
</organism>
<evidence type="ECO:0000256" key="5">
    <source>
        <dbReference type="ARBA" id="ARBA00022842"/>
    </source>
</evidence>
<dbReference type="GO" id="GO:0046872">
    <property type="term" value="F:metal ion binding"/>
    <property type="evidence" value="ECO:0007669"/>
    <property type="project" value="UniProtKB-KW"/>
</dbReference>
<dbReference type="GO" id="GO:0008168">
    <property type="term" value="F:methyltransferase activity"/>
    <property type="evidence" value="ECO:0007669"/>
    <property type="project" value="UniProtKB-KW"/>
</dbReference>